<evidence type="ECO:0000313" key="2">
    <source>
        <dbReference type="Proteomes" id="UP000515800"/>
    </source>
</evidence>
<dbReference type="EMBL" id="CP060724">
    <property type="protein sequence ID" value="QNN75094.1"/>
    <property type="molecule type" value="Genomic_DNA"/>
</dbReference>
<accession>A0A7G9T4R9</accession>
<keyword evidence="2" id="KW-1185">Reference proteome</keyword>
<proteinExistence type="predicted"/>
<dbReference type="Proteomes" id="UP000515800">
    <property type="component" value="Chromosome"/>
</dbReference>
<reference evidence="1 2" key="1">
    <citation type="submission" date="2020-08" db="EMBL/GenBank/DDBJ databases">
        <title>Genome sequence of Weissella diestrammenae KACC 16890T.</title>
        <authorList>
            <person name="Hyun D.-W."/>
            <person name="Bae J.-W."/>
        </authorList>
    </citation>
    <scope>NUCLEOTIDE SEQUENCE [LARGE SCALE GENOMIC DNA]</scope>
    <source>
        <strain evidence="1 2">KACC 16890</strain>
    </source>
</reference>
<gene>
    <name evidence="1" type="ORF">H9L19_06890</name>
</gene>
<name>A0A7G9T4R9_9LACO</name>
<dbReference type="Gene3D" id="3.10.420.10">
    <property type="entry name" value="SecB-like"/>
    <property type="match status" value="1"/>
</dbReference>
<sequence>MAAFKFNGFKVLRMNFEAKEKFVKDDQNYEFNIGHDFSINGTHMSVKLGTNNTNDFPFKYNVLIQGEFDYVDSEDSDGIGFKAFRANALAILFPYLRTIVAQVTAISEFEAVTLPTINMIQYLENADLRETNSQN</sequence>
<protein>
    <submittedName>
        <fullName evidence="1">Protein-export chaperone SecB</fullName>
    </submittedName>
</protein>
<dbReference type="KEGG" id="wdi:H9L19_06890"/>
<dbReference type="SUPFAM" id="SSF54611">
    <property type="entry name" value="SecB-like"/>
    <property type="match status" value="1"/>
</dbReference>
<organism evidence="1 2">
    <name type="scientific">Weissella diestrammenae</name>
    <dbReference type="NCBI Taxonomy" id="1162633"/>
    <lineage>
        <taxon>Bacteria</taxon>
        <taxon>Bacillati</taxon>
        <taxon>Bacillota</taxon>
        <taxon>Bacilli</taxon>
        <taxon>Lactobacillales</taxon>
        <taxon>Lactobacillaceae</taxon>
        <taxon>Weissella</taxon>
    </lineage>
</organism>
<dbReference type="RefSeq" id="WP_187528929.1">
    <property type="nucleotide sequence ID" value="NZ_CP060724.1"/>
</dbReference>
<dbReference type="InterPro" id="IPR035958">
    <property type="entry name" value="SecB-like_sf"/>
</dbReference>
<dbReference type="AlphaFoldDB" id="A0A7G9T4R9"/>
<evidence type="ECO:0000313" key="1">
    <source>
        <dbReference type="EMBL" id="QNN75094.1"/>
    </source>
</evidence>